<keyword evidence="3" id="KW-1185">Reference proteome</keyword>
<dbReference type="Proteomes" id="UP000248857">
    <property type="component" value="Unassembled WGS sequence"/>
</dbReference>
<dbReference type="OrthoDB" id="560533at2"/>
<protein>
    <submittedName>
        <fullName evidence="2">Uncharacterized protein</fullName>
    </submittedName>
</protein>
<keyword evidence="1" id="KW-0472">Membrane</keyword>
<evidence type="ECO:0000313" key="2">
    <source>
        <dbReference type="EMBL" id="PZD73082.1"/>
    </source>
</evidence>
<feature type="transmembrane region" description="Helical" evidence="1">
    <location>
        <begin position="103"/>
        <end position="125"/>
    </location>
</feature>
<comment type="caution">
    <text evidence="2">The sequence shown here is derived from an EMBL/GenBank/DDBJ whole genome shotgun (WGS) entry which is preliminary data.</text>
</comment>
<sequence length="178" mass="20521">MLRSHFIDDAGFNAAQSSSNDSWRRLRYEDSYPCPFCRQGQICGLYLMEVFSCNLCDHIFSSNLPQQTLTLETGAGPRAKQWRWYGDRWQPERQSTGKLTMGLQALSIAIILLPTALISISGYMFPPLPTQASIGFPILWAALTGASHLALVLWFWLEYYQISVWVILRVRLQRWRWA</sequence>
<feature type="transmembrane region" description="Helical" evidence="1">
    <location>
        <begin position="137"/>
        <end position="157"/>
    </location>
</feature>
<reference evidence="2 3" key="1">
    <citation type="journal article" date="2018" name="Sci. Rep.">
        <title>A novel species of the marine cyanobacterium Acaryochloris with a unique pigment content and lifestyle.</title>
        <authorList>
            <person name="Partensky F."/>
            <person name="Six C."/>
            <person name="Ratin M."/>
            <person name="Garczarek L."/>
            <person name="Vaulot D."/>
            <person name="Probert I."/>
            <person name="Calteau A."/>
            <person name="Gourvil P."/>
            <person name="Marie D."/>
            <person name="Grebert T."/>
            <person name="Bouchier C."/>
            <person name="Le Panse S."/>
            <person name="Gachenot M."/>
            <person name="Rodriguez F."/>
            <person name="Garrido J.L."/>
        </authorList>
    </citation>
    <scope>NUCLEOTIDE SEQUENCE [LARGE SCALE GENOMIC DNA]</scope>
    <source>
        <strain evidence="2 3">RCC1774</strain>
    </source>
</reference>
<dbReference type="EMBL" id="PQWO01000007">
    <property type="protein sequence ID" value="PZD73082.1"/>
    <property type="molecule type" value="Genomic_DNA"/>
</dbReference>
<keyword evidence="1" id="KW-0812">Transmembrane</keyword>
<evidence type="ECO:0000256" key="1">
    <source>
        <dbReference type="SAM" id="Phobius"/>
    </source>
</evidence>
<dbReference type="AlphaFoldDB" id="A0A2W1JQB1"/>
<gene>
    <name evidence="2" type="ORF">C1752_02829</name>
</gene>
<proteinExistence type="predicted"/>
<accession>A0A2W1JQB1</accession>
<name>A0A2W1JQB1_9CYAN</name>
<dbReference type="RefSeq" id="WP_146242336.1">
    <property type="nucleotide sequence ID" value="NZ_CAWNWM010000007.1"/>
</dbReference>
<keyword evidence="1" id="KW-1133">Transmembrane helix</keyword>
<organism evidence="2 3">
    <name type="scientific">Acaryochloris thomasi RCC1774</name>
    <dbReference type="NCBI Taxonomy" id="1764569"/>
    <lineage>
        <taxon>Bacteria</taxon>
        <taxon>Bacillati</taxon>
        <taxon>Cyanobacteriota</taxon>
        <taxon>Cyanophyceae</taxon>
        <taxon>Acaryochloridales</taxon>
        <taxon>Acaryochloridaceae</taxon>
        <taxon>Acaryochloris</taxon>
        <taxon>Acaryochloris thomasi</taxon>
    </lineage>
</organism>
<evidence type="ECO:0000313" key="3">
    <source>
        <dbReference type="Proteomes" id="UP000248857"/>
    </source>
</evidence>